<dbReference type="GO" id="GO:0005886">
    <property type="term" value="C:plasma membrane"/>
    <property type="evidence" value="ECO:0007669"/>
    <property type="project" value="UniProtKB-SubCell"/>
</dbReference>
<dbReference type="PROSITE" id="PS51012">
    <property type="entry name" value="ABC_TM2"/>
    <property type="match status" value="1"/>
</dbReference>
<dbReference type="OrthoDB" id="9808686at2"/>
<dbReference type="InterPro" id="IPR051449">
    <property type="entry name" value="ABC-2_transporter_component"/>
</dbReference>
<feature type="domain" description="ABC transmembrane type-2" evidence="9">
    <location>
        <begin position="131"/>
        <end position="358"/>
    </location>
</feature>
<dbReference type="AlphaFoldDB" id="E0UTJ8"/>
<keyword evidence="7 8" id="KW-0472">Membrane</keyword>
<evidence type="ECO:0000256" key="8">
    <source>
        <dbReference type="SAM" id="Phobius"/>
    </source>
</evidence>
<feature type="transmembrane region" description="Helical" evidence="8">
    <location>
        <begin position="165"/>
        <end position="188"/>
    </location>
</feature>
<protein>
    <submittedName>
        <fullName evidence="10">ABC-2 type transporter</fullName>
    </submittedName>
</protein>
<keyword evidence="6 8" id="KW-1133">Transmembrane helix</keyword>
<gene>
    <name evidence="10" type="ordered locus">Saut_1315</name>
</gene>
<keyword evidence="11" id="KW-1185">Reference proteome</keyword>
<evidence type="ECO:0000259" key="9">
    <source>
        <dbReference type="PROSITE" id="PS51012"/>
    </source>
</evidence>
<evidence type="ECO:0000256" key="5">
    <source>
        <dbReference type="ARBA" id="ARBA00022692"/>
    </source>
</evidence>
<dbReference type="RefSeq" id="WP_013327116.1">
    <property type="nucleotide sequence ID" value="NC_014506.1"/>
</dbReference>
<proteinExistence type="inferred from homology"/>
<evidence type="ECO:0000256" key="2">
    <source>
        <dbReference type="ARBA" id="ARBA00007783"/>
    </source>
</evidence>
<feature type="transmembrane region" description="Helical" evidence="8">
    <location>
        <begin position="245"/>
        <end position="269"/>
    </location>
</feature>
<feature type="transmembrane region" description="Helical" evidence="8">
    <location>
        <begin position="333"/>
        <end position="352"/>
    </location>
</feature>
<evidence type="ECO:0000313" key="11">
    <source>
        <dbReference type="Proteomes" id="UP000007803"/>
    </source>
</evidence>
<name>E0UTJ8_SULAO</name>
<evidence type="ECO:0000256" key="1">
    <source>
        <dbReference type="ARBA" id="ARBA00004651"/>
    </source>
</evidence>
<dbReference type="KEGG" id="sua:Saut_1315"/>
<dbReference type="PANTHER" id="PTHR30294:SF47">
    <property type="entry name" value="INNER MEMBRANE TRANSPORT PERMEASE YHHJ"/>
    <property type="match status" value="1"/>
</dbReference>
<accession>E0UTJ8</accession>
<dbReference type="HOGENOM" id="CLU_039483_8_1_7"/>
<evidence type="ECO:0000256" key="4">
    <source>
        <dbReference type="ARBA" id="ARBA00022475"/>
    </source>
</evidence>
<dbReference type="Pfam" id="PF12698">
    <property type="entry name" value="ABC2_membrane_3"/>
    <property type="match status" value="1"/>
</dbReference>
<keyword evidence="3" id="KW-0813">Transport</keyword>
<evidence type="ECO:0000313" key="10">
    <source>
        <dbReference type="EMBL" id="ADN09363.1"/>
    </source>
</evidence>
<dbReference type="GO" id="GO:0140359">
    <property type="term" value="F:ABC-type transporter activity"/>
    <property type="evidence" value="ECO:0007669"/>
    <property type="project" value="InterPro"/>
</dbReference>
<evidence type="ECO:0000256" key="7">
    <source>
        <dbReference type="ARBA" id="ARBA00023136"/>
    </source>
</evidence>
<dbReference type="PANTHER" id="PTHR30294">
    <property type="entry name" value="MEMBRANE COMPONENT OF ABC TRANSPORTER YHHJ-RELATED"/>
    <property type="match status" value="1"/>
</dbReference>
<dbReference type="EMBL" id="CP002205">
    <property type="protein sequence ID" value="ADN09363.1"/>
    <property type="molecule type" value="Genomic_DNA"/>
</dbReference>
<dbReference type="InterPro" id="IPR047817">
    <property type="entry name" value="ABC2_TM_bact-type"/>
</dbReference>
<evidence type="ECO:0000256" key="6">
    <source>
        <dbReference type="ARBA" id="ARBA00022989"/>
    </source>
</evidence>
<comment type="similarity">
    <text evidence="2">Belongs to the ABC-2 integral membrane protein family.</text>
</comment>
<dbReference type="STRING" id="563040.Saut_1315"/>
<evidence type="ECO:0000256" key="3">
    <source>
        <dbReference type="ARBA" id="ARBA00022448"/>
    </source>
</evidence>
<sequence>MRIFAMIVSKELLSFLRSVMLVIVVLYSFTADVYIAGAGIQIKPRNVVVGYVDETGGGISQKILARLHKPEFKPPIAFLSQKKLSDAIFNKEVMVGIIFDSDFEKNYKTGKKAQINLLLDATAASQSLTTLTYLQNIIFDFQAQNFPLVLKSHKLFNQNADNHSFMALTELLSVITLLIVILTAIVFVKEKEDGTWDIMLLTPVNPKIIILAKSFSQVIIVMAGTVLAVGFVLFGAFDVPLNGSFWAFMLLTFFYSISSAGIGLFVAAVSKDVMQVAQLSIIIMMPLIFLSGAWTPIYAMHPIFQKLSLFSPLRYYIEGTESIFFRGTEFIDLWPYFSGVVVLGIILYWYGFRKIGKLF</sequence>
<dbReference type="Gene3D" id="3.40.1710.10">
    <property type="entry name" value="abc type-2 transporter like domain"/>
    <property type="match status" value="1"/>
</dbReference>
<keyword evidence="4" id="KW-1003">Cell membrane</keyword>
<dbReference type="InterPro" id="IPR013525">
    <property type="entry name" value="ABC2_TM"/>
</dbReference>
<comment type="subcellular location">
    <subcellularLocation>
        <location evidence="1">Cell membrane</location>
        <topology evidence="1">Multi-pass membrane protein</topology>
    </subcellularLocation>
</comment>
<dbReference type="Proteomes" id="UP000007803">
    <property type="component" value="Chromosome"/>
</dbReference>
<organism evidence="10 11">
    <name type="scientific">Sulfurimonas autotrophica (strain ATCC BAA-671 / DSM 16294 / JCM 11897 / OK10)</name>
    <dbReference type="NCBI Taxonomy" id="563040"/>
    <lineage>
        <taxon>Bacteria</taxon>
        <taxon>Pseudomonadati</taxon>
        <taxon>Campylobacterota</taxon>
        <taxon>Epsilonproteobacteria</taxon>
        <taxon>Campylobacterales</taxon>
        <taxon>Sulfurimonadaceae</taxon>
        <taxon>Sulfurimonas</taxon>
    </lineage>
</organism>
<reference evidence="11" key="1">
    <citation type="journal article" date="2010" name="Stand. Genomic Sci.">
        <title>Complete genome sequence of Sulfurimonas autotrophica type strain (OK10).</title>
        <authorList>
            <person name="Sikorski J."/>
            <person name="Munk C."/>
            <person name="Lapidus A."/>
            <person name="Djao O."/>
            <person name="Lucas S."/>
            <person name="Glavina Del Rio T."/>
            <person name="Nolan M."/>
            <person name="Tice H."/>
            <person name="Han C."/>
            <person name="Cheng J."/>
            <person name="Tapia R."/>
            <person name="Goodwin L."/>
            <person name="Pitluck S."/>
            <person name="Liolios K."/>
            <person name="Ivanova N."/>
            <person name="Mavromatis K."/>
            <person name="Mikhailova N."/>
            <person name="Pati A."/>
            <person name="Sims D."/>
            <person name="Meincke L."/>
            <person name="Brettin T."/>
            <person name="Detter J."/>
            <person name="Chen A."/>
            <person name="Palaniappan K."/>
            <person name="Land M."/>
            <person name="Hauser L."/>
            <person name="Chang Y."/>
            <person name="Jeffries C."/>
            <person name="Rohde M."/>
            <person name="Lang E."/>
            <person name="Spring S."/>
            <person name="Goker M."/>
            <person name="Woyke T."/>
            <person name="Bristow J."/>
            <person name="Eisen J."/>
            <person name="Markowitz V."/>
            <person name="Hugenholtz P."/>
            <person name="Kyrpides N."/>
            <person name="Klenk H."/>
        </authorList>
    </citation>
    <scope>NUCLEOTIDE SEQUENCE [LARGE SCALE GENOMIC DNA]</scope>
    <source>
        <strain evidence="11">ATCC BAA-671 / DSM 16294 / JCM 11897 / OK10</strain>
    </source>
</reference>
<feature type="transmembrane region" description="Helical" evidence="8">
    <location>
        <begin position="12"/>
        <end position="29"/>
    </location>
</feature>
<dbReference type="eggNOG" id="COG0842">
    <property type="taxonomic scope" value="Bacteria"/>
</dbReference>
<feature type="transmembrane region" description="Helical" evidence="8">
    <location>
        <begin position="281"/>
        <end position="304"/>
    </location>
</feature>
<feature type="transmembrane region" description="Helical" evidence="8">
    <location>
        <begin position="208"/>
        <end position="233"/>
    </location>
</feature>
<keyword evidence="5 8" id="KW-0812">Transmembrane</keyword>